<organism evidence="1 2">
    <name type="scientific">Klebsiella phage vB_KpnP_SU552A</name>
    <dbReference type="NCBI Taxonomy" id="1610835"/>
    <lineage>
        <taxon>Viruses</taxon>
        <taxon>Duplodnaviria</taxon>
        <taxon>Heunggongvirae</taxon>
        <taxon>Uroviricota</taxon>
        <taxon>Caudoviricetes</taxon>
        <taxon>Autographivirales</taxon>
        <taxon>Autoscriptoviridae</taxon>
        <taxon>Slopekvirinae</taxon>
        <taxon>Drulisvirus</taxon>
        <taxon>Drulisvirus SU552A</taxon>
    </lineage>
</organism>
<protein>
    <submittedName>
        <fullName evidence="1">Capsid protein</fullName>
    </submittedName>
</protein>
<proteinExistence type="predicted"/>
<name>A0A0C5PVK7_9CAUD</name>
<sequence length="340" mass="37726">MADTIYKAGLTRPHWAGAQSDVDVHLEVYQNEVDTRFQYQALFLGLSSQRSISGSNTYRIDRLNTSSVKGRRSGEALDSTPVRNDKMIIVVDTVLYIRNPIDYQDDWTGPDFLTELGQNNGSEFAETFDQAHLIQLIKGRSWVAPAHLKPAFNDGIEVGAAILVPGTTTATQLTQAEMEANAMNINLAHKAGIDELIKRKTPLADMITLVDVDTYSRLLEHPKLLNLDFGASNNDGYKDRRVVKMNGVPVVECTEFPTAAGTHPLGSAYTVTSDDALCRMVTFSKSKTLVTVEAKPFTSRIWDDEREFSNVLDCYAMYNIGLRRPDTAAVTKFTFTTKTA</sequence>
<gene>
    <name evidence="1" type="ORF">SU552A_39</name>
</gene>
<dbReference type="EMBL" id="KP708986">
    <property type="protein sequence ID" value="AJQ21097.1"/>
    <property type="molecule type" value="Genomic_DNA"/>
</dbReference>
<dbReference type="RefSeq" id="YP_009204828.1">
    <property type="nucleotide sequence ID" value="NC_028870.1"/>
</dbReference>
<evidence type="ECO:0000313" key="2">
    <source>
        <dbReference type="Proteomes" id="UP000032401"/>
    </source>
</evidence>
<keyword evidence="2" id="KW-1185">Reference proteome</keyword>
<reference evidence="1 2" key="1">
    <citation type="submission" date="2015-01" db="EMBL/GenBank/DDBJ databases">
        <title>A suggested new bacteriophage genus, Kp34likevirus, within the Autographivirinae subfamily of Podoviridae.</title>
        <authorList>
            <person name="Eriksson H."/>
            <person name="Maciejewska B."/>
            <person name="Latka A."/>
            <person name="Majkowska-Skrobek G."/>
            <person name="Hellstrand M."/>
            <person name="Melefors O."/>
            <person name="Wang J.-T."/>
            <person name="Kropinski A.M."/>
            <person name="Drulis-Kawa Z."/>
            <person name="Nilsson A.S."/>
        </authorList>
    </citation>
    <scope>NUCLEOTIDE SEQUENCE [LARGE SCALE GENOMIC DNA]</scope>
</reference>
<evidence type="ECO:0000313" key="1">
    <source>
        <dbReference type="EMBL" id="AJQ21097.1"/>
    </source>
</evidence>
<accession>A0A0C5PVK7</accession>
<dbReference type="KEGG" id="vg:26631433"/>
<dbReference type="OrthoDB" id="10107at10239"/>
<dbReference type="GeneID" id="26631433"/>
<dbReference type="Proteomes" id="UP000032401">
    <property type="component" value="Segment"/>
</dbReference>